<dbReference type="OrthoDB" id="5190067at2759"/>
<dbReference type="EMBL" id="KV875100">
    <property type="protein sequence ID" value="OIW26618.1"/>
    <property type="molecule type" value="Genomic_DNA"/>
</dbReference>
<accession>A0A1J7JG93</accession>
<proteinExistence type="predicted"/>
<name>A0A1J7JG93_9PEZI</name>
<dbReference type="InParanoid" id="A0A1J7JG93"/>
<dbReference type="AlphaFoldDB" id="A0A1J7JG93"/>
<keyword evidence="3" id="KW-1185">Reference proteome</keyword>
<evidence type="ECO:0000313" key="2">
    <source>
        <dbReference type="EMBL" id="OIW26618.1"/>
    </source>
</evidence>
<organism evidence="2 3">
    <name type="scientific">Coniochaeta ligniaria NRRL 30616</name>
    <dbReference type="NCBI Taxonomy" id="1408157"/>
    <lineage>
        <taxon>Eukaryota</taxon>
        <taxon>Fungi</taxon>
        <taxon>Dikarya</taxon>
        <taxon>Ascomycota</taxon>
        <taxon>Pezizomycotina</taxon>
        <taxon>Sordariomycetes</taxon>
        <taxon>Sordariomycetidae</taxon>
        <taxon>Coniochaetales</taxon>
        <taxon>Coniochaetaceae</taxon>
        <taxon>Coniochaeta</taxon>
    </lineage>
</organism>
<protein>
    <submittedName>
        <fullName evidence="2">Uncharacterized protein</fullName>
    </submittedName>
</protein>
<evidence type="ECO:0000313" key="3">
    <source>
        <dbReference type="Proteomes" id="UP000182658"/>
    </source>
</evidence>
<dbReference type="Proteomes" id="UP000182658">
    <property type="component" value="Unassembled WGS sequence"/>
</dbReference>
<reference evidence="2 3" key="1">
    <citation type="submission" date="2016-10" db="EMBL/GenBank/DDBJ databases">
        <title>Draft genome sequence of Coniochaeta ligniaria NRRL30616, a lignocellulolytic fungus for bioabatement of inhibitors in plant biomass hydrolysates.</title>
        <authorList>
            <consortium name="DOE Joint Genome Institute"/>
            <person name="Jimenez D.J."/>
            <person name="Hector R.E."/>
            <person name="Riley R."/>
            <person name="Sun H."/>
            <person name="Grigoriev I.V."/>
            <person name="Van Elsas J.D."/>
            <person name="Nichols N.N."/>
        </authorList>
    </citation>
    <scope>NUCLEOTIDE SEQUENCE [LARGE SCALE GENOMIC DNA]</scope>
    <source>
        <strain evidence="2 3">NRRL 30616</strain>
    </source>
</reference>
<evidence type="ECO:0000256" key="1">
    <source>
        <dbReference type="SAM" id="MobiDB-lite"/>
    </source>
</evidence>
<feature type="region of interest" description="Disordered" evidence="1">
    <location>
        <begin position="56"/>
        <end position="88"/>
    </location>
</feature>
<sequence>MCHICQRLCFEPELDPPPRGLSDEQLDALDEAYGQRCEAEERAREEAVEREMNELIAQGKPPPRKTPRKQLAPKRMAKKKLVAEPAPSHDGAPAFAAYAVAQHLLEADPNSEDGYSDSPAVRSPEMHRPEFGMRVYDSTADATAERALLLARRIWEFTYGRRVSSESFQEDRIEVVALPMPRGTTARQRAAACIAHNEEERAVRLAMADEAVARSWYIAENFCSYTTRKEMWVINELTESWEETLRRADKQGRHWWGKDPCEADAEAGDDGRFLSVSYERFEYDSEDEDWERRGNPRREFFVREHFLRQFGEVLDDFRGVRGNVYRFYQTHFIPEGVLDKELAMARA</sequence>
<gene>
    <name evidence="2" type="ORF">CONLIGDRAFT_553489</name>
</gene>
<feature type="non-terminal residue" evidence="2">
    <location>
        <position position="347"/>
    </location>
</feature>
<feature type="compositionally biased region" description="Basic residues" evidence="1">
    <location>
        <begin position="62"/>
        <end position="80"/>
    </location>
</feature>